<dbReference type="PROSITE" id="PS00330">
    <property type="entry name" value="HEMOLYSIN_CALCIUM"/>
    <property type="match status" value="3"/>
</dbReference>
<keyword evidence="4" id="KW-1185">Reference proteome</keyword>
<dbReference type="Proteomes" id="UP001597173">
    <property type="component" value="Unassembled WGS sequence"/>
</dbReference>
<dbReference type="InterPro" id="IPR018511">
    <property type="entry name" value="Hemolysin-typ_Ca-bd_CS"/>
</dbReference>
<evidence type="ECO:0000313" key="3">
    <source>
        <dbReference type="EMBL" id="MFD1330010.1"/>
    </source>
</evidence>
<dbReference type="RefSeq" id="WP_374839945.1">
    <property type="nucleotide sequence ID" value="NZ_JBHEEW010000012.1"/>
</dbReference>
<dbReference type="Pfam" id="PF00353">
    <property type="entry name" value="HemolysinCabind"/>
    <property type="match status" value="2"/>
</dbReference>
<evidence type="ECO:0000256" key="1">
    <source>
        <dbReference type="ARBA" id="ARBA00004613"/>
    </source>
</evidence>
<dbReference type="PANTHER" id="PTHR38340">
    <property type="entry name" value="S-LAYER PROTEIN"/>
    <property type="match status" value="1"/>
</dbReference>
<comment type="caution">
    <text evidence="3">The sequence shown here is derived from an EMBL/GenBank/DDBJ whole genome shotgun (WGS) entry which is preliminary data.</text>
</comment>
<comment type="subcellular location">
    <subcellularLocation>
        <location evidence="1">Secreted</location>
    </subcellularLocation>
</comment>
<organism evidence="3 4">
    <name type="scientific">Mycoplana ramosa</name>
    <name type="common">Mycoplana bullata</name>
    <dbReference type="NCBI Taxonomy" id="40837"/>
    <lineage>
        <taxon>Bacteria</taxon>
        <taxon>Pseudomonadati</taxon>
        <taxon>Pseudomonadota</taxon>
        <taxon>Alphaproteobacteria</taxon>
        <taxon>Hyphomicrobiales</taxon>
        <taxon>Rhizobiaceae</taxon>
        <taxon>Mycoplana</taxon>
    </lineage>
</organism>
<dbReference type="InterPro" id="IPR050557">
    <property type="entry name" value="RTX_toxin/Mannuronan_C5-epim"/>
</dbReference>
<dbReference type="SUPFAM" id="SSF51120">
    <property type="entry name" value="beta-Roll"/>
    <property type="match status" value="1"/>
</dbReference>
<name>A0ABW3Z1Q3_MYCRA</name>
<gene>
    <name evidence="3" type="ORF">ACFQ33_19140</name>
</gene>
<proteinExistence type="predicted"/>
<sequence>MRGIGSNLIGTGIQVNLGTTDDVYVAANVLLSSSNTAAIYGSGSGHIVYVDGTIAAAADGIALRGSASADRDQHVIIGQAGNIRSFGSTGISIYGINSVLENYGKIWSDYDGVYMNGESNATTSRVVNSGTIEAANWAIWHGSDATETLVITNSGIIKGGQYAIYSSNDVPPSIEKITNTGKIIGNMALKTGNDVYDGTGGRLTGTIFAGAGNDTLKGGIDNDRFNGEAGGDKLYGGKGNDTLKGDAGNDHLQGDDGNDVLVGGDGHDTLNGGIGKDTLTGGAGKDMFIFKSLRDSTVDALGRDVIKDYSRAQGDKIDLKGIDANAKASGDQAFVFIDKQAFHKTAGELRYEIKSGDTYIHGDTNGDGKADFSILLDFSLAMKATDFIL</sequence>
<evidence type="ECO:0000256" key="2">
    <source>
        <dbReference type="ARBA" id="ARBA00022525"/>
    </source>
</evidence>
<protein>
    <recommendedName>
        <fullName evidence="5">Peptidase M10 serralysin C-terminal domain-containing protein</fullName>
    </recommendedName>
</protein>
<dbReference type="PRINTS" id="PR00313">
    <property type="entry name" value="CABNDNGRPT"/>
</dbReference>
<accession>A0ABW3Z1Q3</accession>
<evidence type="ECO:0000313" key="4">
    <source>
        <dbReference type="Proteomes" id="UP001597173"/>
    </source>
</evidence>
<dbReference type="InterPro" id="IPR001343">
    <property type="entry name" value="Hemolysn_Ca-bd"/>
</dbReference>
<reference evidence="4" key="1">
    <citation type="journal article" date="2019" name="Int. J. Syst. Evol. Microbiol.">
        <title>The Global Catalogue of Microorganisms (GCM) 10K type strain sequencing project: providing services to taxonomists for standard genome sequencing and annotation.</title>
        <authorList>
            <consortium name="The Broad Institute Genomics Platform"/>
            <consortium name="The Broad Institute Genome Sequencing Center for Infectious Disease"/>
            <person name="Wu L."/>
            <person name="Ma J."/>
        </authorList>
    </citation>
    <scope>NUCLEOTIDE SEQUENCE [LARGE SCALE GENOMIC DNA]</scope>
    <source>
        <strain evidence="4">CCUG 55609</strain>
    </source>
</reference>
<dbReference type="InterPro" id="IPR011049">
    <property type="entry name" value="Serralysin-like_metalloprot_C"/>
</dbReference>
<dbReference type="EMBL" id="JBHTNF010000016">
    <property type="protein sequence ID" value="MFD1330010.1"/>
    <property type="molecule type" value="Genomic_DNA"/>
</dbReference>
<evidence type="ECO:0008006" key="5">
    <source>
        <dbReference type="Google" id="ProtNLM"/>
    </source>
</evidence>
<dbReference type="Gene3D" id="2.150.10.10">
    <property type="entry name" value="Serralysin-like metalloprotease, C-terminal"/>
    <property type="match status" value="2"/>
</dbReference>
<keyword evidence="2" id="KW-0964">Secreted</keyword>
<dbReference type="PANTHER" id="PTHR38340:SF1">
    <property type="entry name" value="S-LAYER PROTEIN"/>
    <property type="match status" value="1"/>
</dbReference>